<dbReference type="InterPro" id="IPR045339">
    <property type="entry name" value="DUF6534"/>
</dbReference>
<feature type="compositionally biased region" description="Basic and acidic residues" evidence="1">
    <location>
        <begin position="324"/>
        <end position="347"/>
    </location>
</feature>
<dbReference type="RefSeq" id="XP_037222381.1">
    <property type="nucleotide sequence ID" value="XM_037362089.1"/>
</dbReference>
<dbReference type="OrthoDB" id="3268841at2759"/>
<evidence type="ECO:0000256" key="2">
    <source>
        <dbReference type="SAM" id="Phobius"/>
    </source>
</evidence>
<evidence type="ECO:0000259" key="3">
    <source>
        <dbReference type="Pfam" id="PF20152"/>
    </source>
</evidence>
<dbReference type="PANTHER" id="PTHR40465">
    <property type="entry name" value="CHROMOSOME 1, WHOLE GENOME SHOTGUN SEQUENCE"/>
    <property type="match status" value="1"/>
</dbReference>
<feature type="region of interest" description="Disordered" evidence="1">
    <location>
        <begin position="264"/>
        <end position="294"/>
    </location>
</feature>
<comment type="caution">
    <text evidence="4">The sequence shown here is derived from an EMBL/GenBank/DDBJ whole genome shotgun (WGS) entry which is preliminary data.</text>
</comment>
<evidence type="ECO:0000313" key="5">
    <source>
        <dbReference type="Proteomes" id="UP000636479"/>
    </source>
</evidence>
<feature type="transmembrane region" description="Helical" evidence="2">
    <location>
        <begin position="123"/>
        <end position="147"/>
    </location>
</feature>
<feature type="transmembrane region" description="Helical" evidence="2">
    <location>
        <begin position="91"/>
        <end position="111"/>
    </location>
</feature>
<feature type="transmembrane region" description="Helical" evidence="2">
    <location>
        <begin position="159"/>
        <end position="183"/>
    </location>
</feature>
<dbReference type="Proteomes" id="UP000636479">
    <property type="component" value="Unassembled WGS sequence"/>
</dbReference>
<gene>
    <name evidence="4" type="ORF">MIND_00530300</name>
</gene>
<keyword evidence="2" id="KW-0812">Transmembrane</keyword>
<dbReference type="EMBL" id="JACAZF010000004">
    <property type="protein sequence ID" value="KAF7307362.1"/>
    <property type="molecule type" value="Genomic_DNA"/>
</dbReference>
<proteinExistence type="predicted"/>
<dbReference type="GeneID" id="59344605"/>
<protein>
    <recommendedName>
        <fullName evidence="3">DUF6534 domain-containing protein</fullName>
    </recommendedName>
</protein>
<feature type="transmembrane region" description="Helical" evidence="2">
    <location>
        <begin position="233"/>
        <end position="257"/>
    </location>
</feature>
<evidence type="ECO:0000313" key="4">
    <source>
        <dbReference type="EMBL" id="KAF7307362.1"/>
    </source>
</evidence>
<keyword evidence="5" id="KW-1185">Reference proteome</keyword>
<feature type="region of interest" description="Disordered" evidence="1">
    <location>
        <begin position="308"/>
        <end position="347"/>
    </location>
</feature>
<accession>A0A8H6SZV8</accession>
<feature type="compositionally biased region" description="Gly residues" evidence="1">
    <location>
        <begin position="278"/>
        <end position="294"/>
    </location>
</feature>
<dbReference type="AlphaFoldDB" id="A0A8H6SZV8"/>
<sequence length="347" mass="37932">MPPVNPLVFSALGGWDLGICGDLILQGVIFAQIAHYFNLYRSDVPALRAFVFGLLFLTTLRSMQMIAIMWVQNVEYFTDIDGAVGMFFSHWLMKISVAFGASISFYVQMFLCHRLWVLSKNLYVVALLLFVFIFALVAALILMAFTFNISTSQDLRNTFLSLHVGVVFGGDLLLCLTTAYFLLKTSKQVLPQTAGMLNAILKLTFQTAAPGAVCAMINLITSRLASTPNPYNTSLLISVIATDILPKIYALSAMWTLNSRRSIRVGGSSGQDSSTEGPSGGRRTGTSGGRGGVELGTFGKVQRIQVRTQVQTAQHTDEDGAMFGKDDADLKSRGMEEASVETDKRVF</sequence>
<keyword evidence="2" id="KW-0472">Membrane</keyword>
<feature type="domain" description="DUF6534" evidence="3">
    <location>
        <begin position="171"/>
        <end position="262"/>
    </location>
</feature>
<dbReference type="PANTHER" id="PTHR40465:SF1">
    <property type="entry name" value="DUF6534 DOMAIN-CONTAINING PROTEIN"/>
    <property type="match status" value="1"/>
</dbReference>
<feature type="transmembrane region" description="Helical" evidence="2">
    <location>
        <begin position="49"/>
        <end position="71"/>
    </location>
</feature>
<keyword evidence="2" id="KW-1133">Transmembrane helix</keyword>
<organism evidence="4 5">
    <name type="scientific">Mycena indigotica</name>
    <dbReference type="NCBI Taxonomy" id="2126181"/>
    <lineage>
        <taxon>Eukaryota</taxon>
        <taxon>Fungi</taxon>
        <taxon>Dikarya</taxon>
        <taxon>Basidiomycota</taxon>
        <taxon>Agaricomycotina</taxon>
        <taxon>Agaricomycetes</taxon>
        <taxon>Agaricomycetidae</taxon>
        <taxon>Agaricales</taxon>
        <taxon>Marasmiineae</taxon>
        <taxon>Mycenaceae</taxon>
        <taxon>Mycena</taxon>
    </lineage>
</organism>
<evidence type="ECO:0000256" key="1">
    <source>
        <dbReference type="SAM" id="MobiDB-lite"/>
    </source>
</evidence>
<reference evidence="4" key="1">
    <citation type="submission" date="2020-05" db="EMBL/GenBank/DDBJ databases">
        <title>Mycena genomes resolve the evolution of fungal bioluminescence.</title>
        <authorList>
            <person name="Tsai I.J."/>
        </authorList>
    </citation>
    <scope>NUCLEOTIDE SEQUENCE</scope>
    <source>
        <strain evidence="4">171206Taipei</strain>
    </source>
</reference>
<feature type="transmembrane region" description="Helical" evidence="2">
    <location>
        <begin position="12"/>
        <end position="37"/>
    </location>
</feature>
<dbReference type="Pfam" id="PF20152">
    <property type="entry name" value="DUF6534"/>
    <property type="match status" value="1"/>
</dbReference>
<name>A0A8H6SZV8_9AGAR</name>
<feature type="transmembrane region" description="Helical" evidence="2">
    <location>
        <begin position="203"/>
        <end position="221"/>
    </location>
</feature>